<evidence type="ECO:0000259" key="3">
    <source>
        <dbReference type="PROSITE" id="PS50013"/>
    </source>
</evidence>
<protein>
    <recommendedName>
        <fullName evidence="3">Chromo domain-containing protein</fullName>
    </recommendedName>
</protein>
<dbReference type="Gene3D" id="2.40.50.40">
    <property type="match status" value="1"/>
</dbReference>
<evidence type="ECO:0000256" key="2">
    <source>
        <dbReference type="SAM" id="MobiDB-lite"/>
    </source>
</evidence>
<name>A0A232LQM2_9EURO</name>
<sequence>MLLRPAATDPFPSQRNDDYQPPAELIDGEEEWQIDRITGERMVKVGRGYRKEYRVKWTGYSRETWTKAVLLEDTAALDQWEAQHMVSTGGCHIPSSSGVF</sequence>
<evidence type="ECO:0000313" key="5">
    <source>
        <dbReference type="Proteomes" id="UP000243515"/>
    </source>
</evidence>
<gene>
    <name evidence="4" type="ORF">Egran_05810</name>
</gene>
<feature type="region of interest" description="Disordered" evidence="2">
    <location>
        <begin position="1"/>
        <end position="22"/>
    </location>
</feature>
<keyword evidence="5" id="KW-1185">Reference proteome</keyword>
<feature type="domain" description="Chromo" evidence="3">
    <location>
        <begin position="32"/>
        <end position="84"/>
    </location>
</feature>
<dbReference type="Pfam" id="PF00385">
    <property type="entry name" value="Chromo"/>
    <property type="match status" value="1"/>
</dbReference>
<reference evidence="4 5" key="1">
    <citation type="journal article" date="2015" name="Environ. Microbiol.">
        <title>Metagenome sequence of Elaphomyces granulatus from sporocarp tissue reveals Ascomycota ectomycorrhizal fingerprints of genome expansion and a Proteobacteria-rich microbiome.</title>
        <authorList>
            <person name="Quandt C.A."/>
            <person name="Kohler A."/>
            <person name="Hesse C.N."/>
            <person name="Sharpton T.J."/>
            <person name="Martin F."/>
            <person name="Spatafora J.W."/>
        </authorList>
    </citation>
    <scope>NUCLEOTIDE SEQUENCE [LARGE SCALE GENOMIC DNA]</scope>
    <source>
        <strain evidence="4 5">OSC145934</strain>
    </source>
</reference>
<dbReference type="EMBL" id="NPHW01005759">
    <property type="protein sequence ID" value="OXV06422.1"/>
    <property type="molecule type" value="Genomic_DNA"/>
</dbReference>
<comment type="caution">
    <text evidence="4">The sequence shown here is derived from an EMBL/GenBank/DDBJ whole genome shotgun (WGS) entry which is preliminary data.</text>
</comment>
<dbReference type="SMART" id="SM00298">
    <property type="entry name" value="CHROMO"/>
    <property type="match status" value="1"/>
</dbReference>
<dbReference type="GO" id="GO:0006338">
    <property type="term" value="P:chromatin remodeling"/>
    <property type="evidence" value="ECO:0007669"/>
    <property type="project" value="UniProtKB-ARBA"/>
</dbReference>
<evidence type="ECO:0000256" key="1">
    <source>
        <dbReference type="ARBA" id="ARBA00011353"/>
    </source>
</evidence>
<organism evidence="4 5">
    <name type="scientific">Elaphomyces granulatus</name>
    <dbReference type="NCBI Taxonomy" id="519963"/>
    <lineage>
        <taxon>Eukaryota</taxon>
        <taxon>Fungi</taxon>
        <taxon>Dikarya</taxon>
        <taxon>Ascomycota</taxon>
        <taxon>Pezizomycotina</taxon>
        <taxon>Eurotiomycetes</taxon>
        <taxon>Eurotiomycetidae</taxon>
        <taxon>Eurotiales</taxon>
        <taxon>Elaphomycetaceae</taxon>
        <taxon>Elaphomyces</taxon>
    </lineage>
</organism>
<evidence type="ECO:0000313" key="4">
    <source>
        <dbReference type="EMBL" id="OXV06422.1"/>
    </source>
</evidence>
<dbReference type="Proteomes" id="UP000243515">
    <property type="component" value="Unassembled WGS sequence"/>
</dbReference>
<dbReference type="InterPro" id="IPR023780">
    <property type="entry name" value="Chromo_domain"/>
</dbReference>
<dbReference type="InterPro" id="IPR016197">
    <property type="entry name" value="Chromo-like_dom_sf"/>
</dbReference>
<accession>A0A232LQM2</accession>
<dbReference type="OrthoDB" id="4509506at2759"/>
<dbReference type="InterPro" id="IPR000953">
    <property type="entry name" value="Chromo/chromo_shadow_dom"/>
</dbReference>
<dbReference type="SUPFAM" id="SSF54160">
    <property type="entry name" value="Chromo domain-like"/>
    <property type="match status" value="1"/>
</dbReference>
<comment type="subunit">
    <text evidence="1">Component of the NuA4 histone acetyltransferase complex.</text>
</comment>
<dbReference type="PROSITE" id="PS50013">
    <property type="entry name" value="CHROMO_2"/>
    <property type="match status" value="1"/>
</dbReference>
<proteinExistence type="predicted"/>
<dbReference type="AlphaFoldDB" id="A0A232LQM2"/>